<gene>
    <name evidence="3" type="ORF">BJY26_000206</name>
</gene>
<dbReference type="GO" id="GO:0043139">
    <property type="term" value="F:5'-3' DNA helicase activity"/>
    <property type="evidence" value="ECO:0007669"/>
    <property type="project" value="TreeGrafter"/>
</dbReference>
<feature type="compositionally biased region" description="Low complexity" evidence="1">
    <location>
        <begin position="74"/>
        <end position="85"/>
    </location>
</feature>
<feature type="region of interest" description="Disordered" evidence="1">
    <location>
        <begin position="1"/>
        <end position="88"/>
    </location>
</feature>
<dbReference type="InterPro" id="IPR027417">
    <property type="entry name" value="P-loop_NTPase"/>
</dbReference>
<dbReference type="InterPro" id="IPR049468">
    <property type="entry name" value="Restrct_endonuc-II-like_dom"/>
</dbReference>
<feature type="domain" description="Restriction endonuclease type II-like" evidence="2">
    <location>
        <begin position="1258"/>
        <end position="1328"/>
    </location>
</feature>
<dbReference type="SUPFAM" id="SSF52540">
    <property type="entry name" value="P-loop containing nucleoside triphosphate hydrolases"/>
    <property type="match status" value="1"/>
</dbReference>
<feature type="region of interest" description="Disordered" evidence="1">
    <location>
        <begin position="1427"/>
        <end position="1513"/>
    </location>
</feature>
<evidence type="ECO:0000313" key="4">
    <source>
        <dbReference type="Proteomes" id="UP000539111"/>
    </source>
</evidence>
<dbReference type="PANTHER" id="PTHR43788:SF8">
    <property type="entry name" value="DNA-BINDING PROTEIN SMUBP-2"/>
    <property type="match status" value="1"/>
</dbReference>
<feature type="compositionally biased region" description="Polar residues" evidence="1">
    <location>
        <begin position="1450"/>
        <end position="1465"/>
    </location>
</feature>
<feature type="region of interest" description="Disordered" evidence="1">
    <location>
        <begin position="1197"/>
        <end position="1235"/>
    </location>
</feature>
<dbReference type="Proteomes" id="UP000539111">
    <property type="component" value="Unassembled WGS sequence"/>
</dbReference>
<proteinExistence type="predicted"/>
<reference evidence="3 4" key="1">
    <citation type="submission" date="2020-07" db="EMBL/GenBank/DDBJ databases">
        <title>Sequencing the genomes of 1000 actinobacteria strains.</title>
        <authorList>
            <person name="Klenk H.-P."/>
        </authorList>
    </citation>
    <scope>NUCLEOTIDE SEQUENCE [LARGE SCALE GENOMIC DNA]</scope>
    <source>
        <strain evidence="3 4">DSM 26341</strain>
    </source>
</reference>
<dbReference type="Gene3D" id="3.40.50.300">
    <property type="entry name" value="P-loop containing nucleotide triphosphate hydrolases"/>
    <property type="match status" value="3"/>
</dbReference>
<dbReference type="PANTHER" id="PTHR43788">
    <property type="entry name" value="DNA2/NAM7 HELICASE FAMILY MEMBER"/>
    <property type="match status" value="1"/>
</dbReference>
<organism evidence="3 4">
    <name type="scientific">Spelaeicoccus albus</name>
    <dbReference type="NCBI Taxonomy" id="1280376"/>
    <lineage>
        <taxon>Bacteria</taxon>
        <taxon>Bacillati</taxon>
        <taxon>Actinomycetota</taxon>
        <taxon>Actinomycetes</taxon>
        <taxon>Micrococcales</taxon>
        <taxon>Brevibacteriaceae</taxon>
        <taxon>Spelaeicoccus</taxon>
    </lineage>
</organism>
<feature type="compositionally biased region" description="Basic and acidic residues" evidence="1">
    <location>
        <begin position="1436"/>
        <end position="1449"/>
    </location>
</feature>
<dbReference type="InterPro" id="IPR025103">
    <property type="entry name" value="DUF4011"/>
</dbReference>
<feature type="compositionally biased region" description="Basic and acidic residues" evidence="1">
    <location>
        <begin position="1500"/>
        <end position="1513"/>
    </location>
</feature>
<dbReference type="Pfam" id="PF13195">
    <property type="entry name" value="DUF4011"/>
    <property type="match status" value="1"/>
</dbReference>
<keyword evidence="4" id="KW-1185">Reference proteome</keyword>
<feature type="compositionally biased region" description="Basic and acidic residues" evidence="1">
    <location>
        <begin position="54"/>
        <end position="72"/>
    </location>
</feature>
<evidence type="ECO:0000313" key="3">
    <source>
        <dbReference type="EMBL" id="NYI65900.1"/>
    </source>
</evidence>
<dbReference type="Pfam" id="PF18741">
    <property type="entry name" value="MTES_1575"/>
    <property type="match status" value="1"/>
</dbReference>
<dbReference type="InterPro" id="IPR050534">
    <property type="entry name" value="Coronavir_polyprotein_1ab"/>
</dbReference>
<sequence length="1513" mass="165699">MSDASNSQDRTESTPPGPDEHNDPQQRDYAAGGRVDADSPVAAPESAADDESTHDDSARDESIENVPAREDLPAGDLAGADAPSDPVDPVAAKLDEWVEHMATIGGRDTLLNYRDSRDGSIDFTGAHPSGVAQLLAGRATRLSSLIRDHEMLSDARRRAKTLRAKTEQLRAERGLSAAYLAIGLANWNGAQGGMTHDICAPVLLRPIMLHPRGHRLKDIEVTLADEAVVNPALVRFLATVHDVHIPVDEWNALANRPGSFDPAPVLDRLRKLVRRLPGFTVVQRLIVSTFADVRGPFEGETIDRTHPVIAGLSGEPDTVAQLRDDVARADIAEADLNEAVPLRDRDPESELLVVDADGDQQAAIDIVLSGAHLRLDTPPGTGATQTSVNMTAALAHEGKRVLYVSENADSLDDFIARSRDAGLSDFVLDARGSRRDRQRSLIAMISADEQATRPDRDEVIETLRQYRHELDAHSHALHRRRDPWGVSAYEAMEHLAQLTSAKPAPSTRVRLDSDMLTMADGKRHRILRDLDRLSELGAFTLDVEDTAWFGAYLPSDADAAAAQTTAREVADELLPSLRTDMTTLADRADLRPAVTTDAWGKQIAVLLGIRETLDKLTPDVFDQPLGDMIAATGTSGYRSEIGAPMGSMTRRRLKKLAREFVRPGVQVDNLHKALVEARSQRADWLRLSAHDGTPKVPRGLLDLRERYDKLSAALDRLEPVLEPTPDGGNLSEMRIDELAARLEALRDDEDALTDLPERTELDGKLRTAGLADLVDDLRSRRVEHAVVGNEFELAWWASVLQEMAGADPAVGGHDGDHMRRIAGEFRIADRRHLDLGSDRVRWSLAGAWKGAIAAHPDQAGIVRESLRSKTAELDSLVRRAPDVTGALAPVWLMSPLHVPAELPPGEFFDTVIIGDAGRLSVAEALPAISRARQVVVLGDDRLLGPSTFTVGADRRFAPSGGAEPVAGSLFSELDGLIPTRRLHNSYRNGPDKLVQFANRHFYESTIRSMPAAWPGDESGLKFAHVADGTGAPDPATDQVESVDAEVRRVVQLVLEHARNHPRESLAVVTLSAVHAERVNDLLQRTLLEHPYVGSFFSDRVSEPFTVLDCEHLHGLTRDAIIFSLGFGRTPHGRTLHRMGKLSSPGGERYLAAAITRARSRTTVVSCFTAHDFENNKLAHGAALLPLLLADVAGESLADDEPDTAEPSAAGAEIDAEDDRRDDGEQADGPVGEPDPLLSDLADRLLRRGLYARVNYAGELDLAVAGLESDTGMVVAVESDGVRYRQIRSIRQRERMRPEDLARRGWRYVRVWTTDVFADPQAEADRIFDAWQEAVEDLSAQAVLGAARAAAEVFRRKGERPRLTPGLPMTAYSDDDLDAMLEWIRSDGVERSDADLVELLRTALAQKRRSRITDTALVTAVKRYRAGLRAKSAARPAGERHENDAPEPSKENTTTGETTDSKQTQPKLARDQNRRGAPDPIVPRRAPSDDDREWGDGTDSNDERLLSERPPHWQ</sequence>
<accession>A0A7Z0A9M2</accession>
<evidence type="ECO:0000259" key="2">
    <source>
        <dbReference type="Pfam" id="PF18741"/>
    </source>
</evidence>
<protein>
    <recommendedName>
        <fullName evidence="2">Restriction endonuclease type II-like domain-containing protein</fullName>
    </recommendedName>
</protein>
<name>A0A7Z0A9M2_9MICO</name>
<evidence type="ECO:0000256" key="1">
    <source>
        <dbReference type="SAM" id="MobiDB-lite"/>
    </source>
</evidence>
<comment type="caution">
    <text evidence="3">The sequence shown here is derived from an EMBL/GenBank/DDBJ whole genome shotgun (WGS) entry which is preliminary data.</text>
</comment>
<dbReference type="RefSeq" id="WP_179424915.1">
    <property type="nucleotide sequence ID" value="NZ_JACBZP010000001.1"/>
</dbReference>
<feature type="compositionally biased region" description="Basic and acidic residues" evidence="1">
    <location>
        <begin position="1467"/>
        <end position="1476"/>
    </location>
</feature>
<dbReference type="EMBL" id="JACBZP010000001">
    <property type="protein sequence ID" value="NYI65900.1"/>
    <property type="molecule type" value="Genomic_DNA"/>
</dbReference>